<dbReference type="GO" id="GO:0005544">
    <property type="term" value="F:calcium-dependent phospholipid binding"/>
    <property type="evidence" value="ECO:0007669"/>
    <property type="project" value="InterPro"/>
</dbReference>
<dbReference type="Proteomes" id="UP000217334">
    <property type="component" value="Chromosome"/>
</dbReference>
<dbReference type="InterPro" id="IPR037104">
    <property type="entry name" value="Annexin_sf"/>
</dbReference>
<evidence type="ECO:0000313" key="2">
    <source>
        <dbReference type="EMBL" id="ATA78493.1"/>
    </source>
</evidence>
<organism evidence="2 3">
    <name type="scientific">Capnocytophaga sputigena</name>
    <dbReference type="NCBI Taxonomy" id="1019"/>
    <lineage>
        <taxon>Bacteria</taxon>
        <taxon>Pseudomonadati</taxon>
        <taxon>Bacteroidota</taxon>
        <taxon>Flavobacteriia</taxon>
        <taxon>Flavobacteriales</taxon>
        <taxon>Flavobacteriaceae</taxon>
        <taxon>Capnocytophaga</taxon>
    </lineage>
</organism>
<feature type="transmembrane region" description="Helical" evidence="1">
    <location>
        <begin position="32"/>
        <end position="56"/>
    </location>
</feature>
<dbReference type="SUPFAM" id="SSF47874">
    <property type="entry name" value="Annexin"/>
    <property type="match status" value="1"/>
</dbReference>
<keyword evidence="1" id="KW-1133">Transmembrane helix</keyword>
<accession>A0A250F011</accession>
<dbReference type="GO" id="GO:0005509">
    <property type="term" value="F:calcium ion binding"/>
    <property type="evidence" value="ECO:0007669"/>
    <property type="project" value="InterPro"/>
</dbReference>
<keyword evidence="1" id="KW-0472">Membrane</keyword>
<keyword evidence="1" id="KW-0812">Transmembrane</keyword>
<evidence type="ECO:0000256" key="1">
    <source>
        <dbReference type="SAM" id="Phobius"/>
    </source>
</evidence>
<name>A0A250F011_CAPSP</name>
<dbReference type="EMBL" id="CP022383">
    <property type="protein sequence ID" value="ATA78493.1"/>
    <property type="molecule type" value="Genomic_DNA"/>
</dbReference>
<protein>
    <submittedName>
        <fullName evidence="2">Uncharacterized protein</fullName>
    </submittedName>
</protein>
<proteinExistence type="predicted"/>
<dbReference type="Gene3D" id="1.10.220.10">
    <property type="entry name" value="Annexin"/>
    <property type="match status" value="1"/>
</dbReference>
<reference evidence="3" key="1">
    <citation type="submission" date="2017-06" db="EMBL/GenBank/DDBJ databases">
        <title>Capnocytophaga spp. assemblies.</title>
        <authorList>
            <person name="Gulvik C.A."/>
        </authorList>
    </citation>
    <scope>NUCLEOTIDE SEQUENCE [LARGE SCALE GENOMIC DNA]</scope>
    <source>
        <strain evidence="3">H4486</strain>
    </source>
</reference>
<dbReference type="AlphaFoldDB" id="A0A250F011"/>
<sequence>MKMSKKNKLSGAASEVFAKVAAEDNRKAVSTTINIGFILFGTAFLATAGYAFYTLYWKNRFKKMKYNPKAAQSNVSPAAALAKANTLYAAMKGAGTNEKEIYKALAGVNYNGFVAIYNAFGKREGALNFSIGNRGDEDLLSFLQGDLGEKELATLRNLMAYDARSLF</sequence>
<gene>
    <name evidence="2" type="ORF">CGC59_01835</name>
</gene>
<evidence type="ECO:0000313" key="3">
    <source>
        <dbReference type="Proteomes" id="UP000217334"/>
    </source>
</evidence>